<dbReference type="Proteomes" id="UP000467124">
    <property type="component" value="Unassembled WGS sequence"/>
</dbReference>
<dbReference type="SUPFAM" id="SSF52096">
    <property type="entry name" value="ClpP/crotonase"/>
    <property type="match status" value="1"/>
</dbReference>
<accession>A0A7K2IQE2</accession>
<gene>
    <name evidence="2" type="ORF">GTW20_07940</name>
</gene>
<dbReference type="Gene3D" id="3.30.750.44">
    <property type="match status" value="1"/>
</dbReference>
<evidence type="ECO:0000313" key="3">
    <source>
        <dbReference type="Proteomes" id="UP000467124"/>
    </source>
</evidence>
<dbReference type="Gene3D" id="3.90.226.10">
    <property type="entry name" value="2-enoyl-CoA Hydratase, Chain A, domain 1"/>
    <property type="match status" value="1"/>
</dbReference>
<evidence type="ECO:0000259" key="1">
    <source>
        <dbReference type="SMART" id="SM00245"/>
    </source>
</evidence>
<dbReference type="RefSeq" id="WP_161110627.1">
    <property type="nucleotide sequence ID" value="NZ_WWHY01000001.1"/>
</dbReference>
<name>A0A7K2IQE2_9ACTN</name>
<sequence length="301" mass="32404">MNIDDLVAETGRLVARHYVFPEQGERLRRLLADRHASGRYRGADDPAALAELVTADLRSFNGDAHLGLKHHAEEIPESPDEAGLTEMMTREAREQDGGVAGVDRPADGVAHLELRPLLYPLSMVVDRLTAALRSVADADALVIDLRHNRGGAPETVAFICGHLFDEPTHLHTMHFADGTAPVQSWASPPPSGPTFGGRRPLAILTGADTFSGAEELAYDLQQYGRATVVGERTRGGAHPREGFRIHPHLEVAVPTGRPVHPITGTNWEGSGVVPDLPCAAEDALDVALTRLSRRPAGPRCP</sequence>
<dbReference type="Pfam" id="PF11918">
    <property type="entry name" value="Peptidase_S41_N"/>
    <property type="match status" value="1"/>
</dbReference>
<evidence type="ECO:0000313" key="2">
    <source>
        <dbReference type="EMBL" id="MYR32200.1"/>
    </source>
</evidence>
<dbReference type="InterPro" id="IPR005151">
    <property type="entry name" value="Tail-specific_protease"/>
</dbReference>
<organism evidence="2 3">
    <name type="scientific">Nocardiopsis alba</name>
    <dbReference type="NCBI Taxonomy" id="53437"/>
    <lineage>
        <taxon>Bacteria</taxon>
        <taxon>Bacillati</taxon>
        <taxon>Actinomycetota</taxon>
        <taxon>Actinomycetes</taxon>
        <taxon>Streptosporangiales</taxon>
        <taxon>Nocardiopsidaceae</taxon>
        <taxon>Nocardiopsis</taxon>
    </lineage>
</organism>
<dbReference type="AlphaFoldDB" id="A0A7K2IQE2"/>
<proteinExistence type="predicted"/>
<dbReference type="GO" id="GO:0006508">
    <property type="term" value="P:proteolysis"/>
    <property type="evidence" value="ECO:0007669"/>
    <property type="project" value="InterPro"/>
</dbReference>
<protein>
    <submittedName>
        <fullName evidence="2">Peptidase S41</fullName>
    </submittedName>
</protein>
<dbReference type="GO" id="GO:0008236">
    <property type="term" value="F:serine-type peptidase activity"/>
    <property type="evidence" value="ECO:0007669"/>
    <property type="project" value="InterPro"/>
</dbReference>
<dbReference type="InterPro" id="IPR029045">
    <property type="entry name" value="ClpP/crotonase-like_dom_sf"/>
</dbReference>
<dbReference type="SMART" id="SM00245">
    <property type="entry name" value="TSPc"/>
    <property type="match status" value="1"/>
</dbReference>
<feature type="domain" description="Tail specific protease" evidence="1">
    <location>
        <begin position="94"/>
        <end position="279"/>
    </location>
</feature>
<dbReference type="EMBL" id="WWHY01000001">
    <property type="protein sequence ID" value="MYR32200.1"/>
    <property type="molecule type" value="Genomic_DNA"/>
</dbReference>
<dbReference type="Pfam" id="PF03572">
    <property type="entry name" value="Peptidase_S41"/>
    <property type="match status" value="1"/>
</dbReference>
<reference evidence="2 3" key="1">
    <citation type="journal article" date="2019" name="Nat. Commun.">
        <title>The antimicrobial potential of Streptomyces from insect microbiomes.</title>
        <authorList>
            <person name="Chevrette M.G."/>
            <person name="Carlson C.M."/>
            <person name="Ortega H.E."/>
            <person name="Thomas C."/>
            <person name="Ananiev G.E."/>
            <person name="Barns K.J."/>
            <person name="Book A.J."/>
            <person name="Cagnazzo J."/>
            <person name="Carlos C."/>
            <person name="Flanigan W."/>
            <person name="Grubbs K.J."/>
            <person name="Horn H.A."/>
            <person name="Hoffmann F.M."/>
            <person name="Klassen J.L."/>
            <person name="Knack J.J."/>
            <person name="Lewin G.R."/>
            <person name="McDonald B.R."/>
            <person name="Muller L."/>
            <person name="Melo W.G.P."/>
            <person name="Pinto-Tomas A.A."/>
            <person name="Schmitz A."/>
            <person name="Wendt-Pienkowski E."/>
            <person name="Wildman S."/>
            <person name="Zhao M."/>
            <person name="Zhang F."/>
            <person name="Bugni T.S."/>
            <person name="Andes D.R."/>
            <person name="Pupo M.T."/>
            <person name="Currie C.R."/>
        </authorList>
    </citation>
    <scope>NUCLEOTIDE SEQUENCE [LARGE SCALE GENOMIC DNA]</scope>
    <source>
        <strain evidence="2 3">SID5840</strain>
    </source>
</reference>
<dbReference type="CDD" id="cd07563">
    <property type="entry name" value="Peptidase_S41_IRBP"/>
    <property type="match status" value="1"/>
</dbReference>
<comment type="caution">
    <text evidence="2">The sequence shown here is derived from an EMBL/GenBank/DDBJ whole genome shotgun (WGS) entry which is preliminary data.</text>
</comment>
<dbReference type="PANTHER" id="PTHR11261:SF3">
    <property type="entry name" value="RETINOL-BINDING PROTEIN 3"/>
    <property type="match status" value="1"/>
</dbReference>
<dbReference type="PANTHER" id="PTHR11261">
    <property type="entry name" value="INTERPHOTORECEPTOR RETINOID-BINDING PROTEIN"/>
    <property type="match status" value="1"/>
</dbReference>